<dbReference type="AlphaFoldDB" id="A0A183FFM0"/>
<gene>
    <name evidence="2" type="ORF">HPBE_LOCUS5336</name>
</gene>
<accession>A0A3P7WTW7</accession>
<protein>
    <submittedName>
        <fullName evidence="4">Transposase</fullName>
    </submittedName>
</protein>
<evidence type="ECO:0000256" key="1">
    <source>
        <dbReference type="SAM" id="MobiDB-lite"/>
    </source>
</evidence>
<dbReference type="WBParaSite" id="HPBE_0000533501-mRNA-1">
    <property type="protein sequence ID" value="HPBE_0000533501-mRNA-1"/>
    <property type="gene ID" value="HPBE_0000533501"/>
</dbReference>
<keyword evidence="3" id="KW-1185">Reference proteome</keyword>
<dbReference type="EMBL" id="UZAH01025452">
    <property type="protein sequence ID" value="VDO64186.1"/>
    <property type="molecule type" value="Genomic_DNA"/>
</dbReference>
<sequence length="166" mass="18744">MWPNTAIRARSAIADATGLAFKRFRASQWELFTWRIPKAVERCPDRVAVMQRRVGVGFLPAFRVLQLAAVFLRRKSVDGSSSAVRLSNTPSGFRISADSRFVLDQCDRFDCSRSTTTTTVTETPSTAVRRRCVKSAANYKHWPAQRRNSWRSAEAQRSTFADNDPA</sequence>
<evidence type="ECO:0000313" key="3">
    <source>
        <dbReference type="Proteomes" id="UP000050761"/>
    </source>
</evidence>
<reference evidence="2 3" key="1">
    <citation type="submission" date="2018-11" db="EMBL/GenBank/DDBJ databases">
        <authorList>
            <consortium name="Pathogen Informatics"/>
        </authorList>
    </citation>
    <scope>NUCLEOTIDE SEQUENCE [LARGE SCALE GENOMIC DNA]</scope>
</reference>
<accession>A0A183FFM0</accession>
<name>A0A183FFM0_HELPZ</name>
<reference evidence="4" key="2">
    <citation type="submission" date="2019-09" db="UniProtKB">
        <authorList>
            <consortium name="WormBaseParasite"/>
        </authorList>
    </citation>
    <scope>IDENTIFICATION</scope>
</reference>
<organism evidence="3 4">
    <name type="scientific">Heligmosomoides polygyrus</name>
    <name type="common">Parasitic roundworm</name>
    <dbReference type="NCBI Taxonomy" id="6339"/>
    <lineage>
        <taxon>Eukaryota</taxon>
        <taxon>Metazoa</taxon>
        <taxon>Ecdysozoa</taxon>
        <taxon>Nematoda</taxon>
        <taxon>Chromadorea</taxon>
        <taxon>Rhabditida</taxon>
        <taxon>Rhabditina</taxon>
        <taxon>Rhabditomorpha</taxon>
        <taxon>Strongyloidea</taxon>
        <taxon>Heligmosomidae</taxon>
        <taxon>Heligmosomoides</taxon>
    </lineage>
</organism>
<dbReference type="Proteomes" id="UP000050761">
    <property type="component" value="Unassembled WGS sequence"/>
</dbReference>
<evidence type="ECO:0000313" key="2">
    <source>
        <dbReference type="EMBL" id="VDO64186.1"/>
    </source>
</evidence>
<proteinExistence type="predicted"/>
<evidence type="ECO:0000313" key="4">
    <source>
        <dbReference type="WBParaSite" id="HPBE_0000533501-mRNA-1"/>
    </source>
</evidence>
<feature type="region of interest" description="Disordered" evidence="1">
    <location>
        <begin position="147"/>
        <end position="166"/>
    </location>
</feature>